<sequence>MWPEETANRIIPEPASRVDTCQSWRGKRFFVWHVWTWIQSLCPPAASDGDTAKFELKNTPFRLAESEVRPTFATFPTPRHTALCAQTASLSVSRTTNLSYRHDWMGRPTFAITDWHLIPLSSEGKFPPLHSQTLLTLAPNHLGQFTLP</sequence>
<accession>A0A3S5B6U6</accession>
<dbReference type="AlphaFoldDB" id="A0A3S5B6U6"/>
<proteinExistence type="predicted"/>
<protein>
    <submittedName>
        <fullName evidence="1">Uncharacterized protein</fullName>
    </submittedName>
</protein>
<reference evidence="1" key="1">
    <citation type="submission" date="2018-11" db="EMBL/GenBank/DDBJ databases">
        <authorList>
            <consortium name="Pathogen Informatics"/>
        </authorList>
    </citation>
    <scope>NUCLEOTIDE SEQUENCE</scope>
</reference>
<comment type="caution">
    <text evidence="1">The sequence shown here is derived from an EMBL/GenBank/DDBJ whole genome shotgun (WGS) entry which is preliminary data.</text>
</comment>
<name>A0A3S5B6U6_9PLAT</name>
<evidence type="ECO:0000313" key="2">
    <source>
        <dbReference type="Proteomes" id="UP000784294"/>
    </source>
</evidence>
<gene>
    <name evidence="1" type="ORF">PXEA_LOCUS31584</name>
</gene>
<dbReference type="Proteomes" id="UP000784294">
    <property type="component" value="Unassembled WGS sequence"/>
</dbReference>
<evidence type="ECO:0000313" key="1">
    <source>
        <dbReference type="EMBL" id="VEL38144.1"/>
    </source>
</evidence>
<organism evidence="1 2">
    <name type="scientific">Protopolystoma xenopodis</name>
    <dbReference type="NCBI Taxonomy" id="117903"/>
    <lineage>
        <taxon>Eukaryota</taxon>
        <taxon>Metazoa</taxon>
        <taxon>Spiralia</taxon>
        <taxon>Lophotrochozoa</taxon>
        <taxon>Platyhelminthes</taxon>
        <taxon>Monogenea</taxon>
        <taxon>Polyopisthocotylea</taxon>
        <taxon>Polystomatidea</taxon>
        <taxon>Polystomatidae</taxon>
        <taxon>Protopolystoma</taxon>
    </lineage>
</organism>
<dbReference type="EMBL" id="CAAALY010257014">
    <property type="protein sequence ID" value="VEL38144.1"/>
    <property type="molecule type" value="Genomic_DNA"/>
</dbReference>
<keyword evidence="2" id="KW-1185">Reference proteome</keyword>